<gene>
    <name evidence="4" type="primary">wecD_1</name>
    <name evidence="4" type="ORF">AFCDBAGC_1763</name>
</gene>
<dbReference type="InterPro" id="IPR016181">
    <property type="entry name" value="Acyl_CoA_acyltransferase"/>
</dbReference>
<dbReference type="Gene3D" id="3.40.630.30">
    <property type="match status" value="1"/>
</dbReference>
<dbReference type="PROSITE" id="PS51186">
    <property type="entry name" value="GNAT"/>
    <property type="match status" value="1"/>
</dbReference>
<keyword evidence="1" id="KW-0808">Transferase</keyword>
<comment type="caution">
    <text evidence="4">The sequence shown here is derived from an EMBL/GenBank/DDBJ whole genome shotgun (WGS) entry which is preliminary data.</text>
</comment>
<evidence type="ECO:0000256" key="1">
    <source>
        <dbReference type="ARBA" id="ARBA00022679"/>
    </source>
</evidence>
<feature type="domain" description="N-acetyltransferase" evidence="3">
    <location>
        <begin position="9"/>
        <end position="160"/>
    </location>
</feature>
<evidence type="ECO:0000313" key="5">
    <source>
        <dbReference type="Proteomes" id="UP001055117"/>
    </source>
</evidence>
<evidence type="ECO:0000313" key="4">
    <source>
        <dbReference type="EMBL" id="GJD43902.1"/>
    </source>
</evidence>
<dbReference type="EMBL" id="BPQG01000025">
    <property type="protein sequence ID" value="GJD43902.1"/>
    <property type="molecule type" value="Genomic_DNA"/>
</dbReference>
<accession>A0ABQ4QF77</accession>
<organism evidence="4 5">
    <name type="scientific">Methylobacterium cerastii</name>
    <dbReference type="NCBI Taxonomy" id="932741"/>
    <lineage>
        <taxon>Bacteria</taxon>
        <taxon>Pseudomonadati</taxon>
        <taxon>Pseudomonadota</taxon>
        <taxon>Alphaproteobacteria</taxon>
        <taxon>Hyphomicrobiales</taxon>
        <taxon>Methylobacteriaceae</taxon>
        <taxon>Methylobacterium</taxon>
    </lineage>
</organism>
<keyword evidence="5" id="KW-1185">Reference proteome</keyword>
<dbReference type="InterPro" id="IPR000182">
    <property type="entry name" value="GNAT_dom"/>
</dbReference>
<protein>
    <submittedName>
        <fullName evidence="4">dTDP-fucosamine acetyltransferase</fullName>
    </submittedName>
</protein>
<dbReference type="RefSeq" id="WP_147829353.1">
    <property type="nucleotide sequence ID" value="NZ_BPQG01000025.1"/>
</dbReference>
<dbReference type="Proteomes" id="UP001055117">
    <property type="component" value="Unassembled WGS sequence"/>
</dbReference>
<dbReference type="PANTHER" id="PTHR43877:SF2">
    <property type="entry name" value="AMINOALKYLPHOSPHONATE N-ACETYLTRANSFERASE-RELATED"/>
    <property type="match status" value="1"/>
</dbReference>
<evidence type="ECO:0000259" key="3">
    <source>
        <dbReference type="PROSITE" id="PS51186"/>
    </source>
</evidence>
<sequence>MNPQADGELEVRVACLDDLDALVALENATFSTDRAERRAIRHAIRSPSMTVLVALLIEADETNVLVGAATLERRRNSRSARLSSIAVASSRAGLGLGGRLMQAVEDEARRHGCTRLRLEVRADNGAGLRLYERRGYTRFEVREGYYEDGMEAWCYERALADDAADATQEPPRQRRSG</sequence>
<proteinExistence type="predicted"/>
<name>A0ABQ4QF77_9HYPH</name>
<dbReference type="PANTHER" id="PTHR43877">
    <property type="entry name" value="AMINOALKYLPHOSPHONATE N-ACETYLTRANSFERASE-RELATED-RELATED"/>
    <property type="match status" value="1"/>
</dbReference>
<dbReference type="Pfam" id="PF00583">
    <property type="entry name" value="Acetyltransf_1"/>
    <property type="match status" value="1"/>
</dbReference>
<dbReference type="SUPFAM" id="SSF55729">
    <property type="entry name" value="Acyl-CoA N-acyltransferases (Nat)"/>
    <property type="match status" value="1"/>
</dbReference>
<dbReference type="CDD" id="cd04301">
    <property type="entry name" value="NAT_SF"/>
    <property type="match status" value="1"/>
</dbReference>
<evidence type="ECO:0000256" key="2">
    <source>
        <dbReference type="ARBA" id="ARBA00023315"/>
    </source>
</evidence>
<keyword evidence="2" id="KW-0012">Acyltransferase</keyword>
<reference evidence="4 5" key="1">
    <citation type="journal article" date="2021" name="Front. Microbiol.">
        <title>Comprehensive Comparative Genomics and Phenotyping of Methylobacterium Species.</title>
        <authorList>
            <person name="Alessa O."/>
            <person name="Ogura Y."/>
            <person name="Fujitani Y."/>
            <person name="Takami H."/>
            <person name="Hayashi T."/>
            <person name="Sahin N."/>
            <person name="Tani A."/>
        </authorList>
    </citation>
    <scope>NUCLEOTIDE SEQUENCE [LARGE SCALE GENOMIC DNA]</scope>
    <source>
        <strain evidence="4 5">DSM 23679</strain>
    </source>
</reference>
<dbReference type="InterPro" id="IPR050832">
    <property type="entry name" value="Bact_Acetyltransf"/>
</dbReference>